<name>A0A8H1LL01_9ACTN</name>
<proteinExistence type="predicted"/>
<dbReference type="InterPro" id="IPR041698">
    <property type="entry name" value="Methyltransf_25"/>
</dbReference>
<reference evidence="4 5" key="1">
    <citation type="submission" date="2018-10" db="EMBL/GenBank/DDBJ databases">
        <title>Isolation of pseudouridimycin from Streptomyces albus DSM 40763.</title>
        <authorList>
            <person name="Rosenqvist P."/>
            <person name="Metsae-Ketelae M."/>
            <person name="Virta P."/>
        </authorList>
    </citation>
    <scope>NUCLEOTIDE SEQUENCE [LARGE SCALE GENOMIC DNA]</scope>
    <source>
        <strain evidence="4 5">DSM 40763</strain>
    </source>
</reference>
<feature type="compositionally biased region" description="Low complexity" evidence="1">
    <location>
        <begin position="26"/>
        <end position="42"/>
    </location>
</feature>
<dbReference type="InterPro" id="IPR029063">
    <property type="entry name" value="SAM-dependent_MTases_sf"/>
</dbReference>
<evidence type="ECO:0000313" key="4">
    <source>
        <dbReference type="EMBL" id="TGG84605.1"/>
    </source>
</evidence>
<keyword evidence="4" id="KW-0808">Transferase</keyword>
<comment type="caution">
    <text evidence="4">The sequence shown here is derived from an EMBL/GenBank/DDBJ whole genome shotgun (WGS) entry which is preliminary data.</text>
</comment>
<dbReference type="InterPro" id="IPR048647">
    <property type="entry name" value="RlmA_N"/>
</dbReference>
<feature type="region of interest" description="Disordered" evidence="1">
    <location>
        <begin position="1"/>
        <end position="45"/>
    </location>
</feature>
<protein>
    <submittedName>
        <fullName evidence="4">Methyltransferase domain-containing protein</fullName>
    </submittedName>
</protein>
<gene>
    <name evidence="4" type="ORF">D8771_12120</name>
</gene>
<sequence>MSEPSAAPHNDAHVSAAGVGGRGDAARPGSAAHHAARGSSPGTRQGLWETLTSAVRCPVCRAELEVGERSLRCPRRHTFDMARQGYVSLLAGGRRTVNADTAAMVQARADFLGAGHYAPLTDALGRLAASLRAPGDGLVLDAGAGTGHYLAAVLEALPGAVGLALDASPYALRRAARAHPRAGAASWDVWQPFPVRDGCADVVLNVFAPRNGGEFHRVLRPGGALLVVTPTRRHLRELRERLGLLDVDPEKEARLERALSGFFVRERAESLEYTVSLSAREVENLASMGPAARHVEPRELIARVAALGEPVEVTVSVDVFVYVAAGRTEPAGGTDE</sequence>
<dbReference type="AlphaFoldDB" id="A0A8H1LL01"/>
<feature type="domain" description="23S rRNA (guanine(745)-N(1))-methyltransferase N-terminal" evidence="3">
    <location>
        <begin position="56"/>
        <end position="90"/>
    </location>
</feature>
<evidence type="ECO:0000256" key="1">
    <source>
        <dbReference type="SAM" id="MobiDB-lite"/>
    </source>
</evidence>
<dbReference type="Gene3D" id="3.40.50.150">
    <property type="entry name" value="Vaccinia Virus protein VP39"/>
    <property type="match status" value="1"/>
</dbReference>
<dbReference type="SUPFAM" id="SSF53335">
    <property type="entry name" value="S-adenosyl-L-methionine-dependent methyltransferases"/>
    <property type="match status" value="1"/>
</dbReference>
<dbReference type="Pfam" id="PF21302">
    <property type="entry name" value="Zn_ribbon_RlmA"/>
    <property type="match status" value="1"/>
</dbReference>
<keyword evidence="4" id="KW-0489">Methyltransferase</keyword>
<dbReference type="EMBL" id="RCIY01000046">
    <property type="protein sequence ID" value="TGG84605.1"/>
    <property type="molecule type" value="Genomic_DNA"/>
</dbReference>
<dbReference type="CDD" id="cd02440">
    <property type="entry name" value="AdoMet_MTases"/>
    <property type="match status" value="1"/>
</dbReference>
<organism evidence="4 5">
    <name type="scientific">Streptomyces albus</name>
    <dbReference type="NCBI Taxonomy" id="1888"/>
    <lineage>
        <taxon>Bacteria</taxon>
        <taxon>Bacillati</taxon>
        <taxon>Actinomycetota</taxon>
        <taxon>Actinomycetes</taxon>
        <taxon>Kitasatosporales</taxon>
        <taxon>Streptomycetaceae</taxon>
        <taxon>Streptomyces</taxon>
    </lineage>
</organism>
<dbReference type="GO" id="GO:0032259">
    <property type="term" value="P:methylation"/>
    <property type="evidence" value="ECO:0007669"/>
    <property type="project" value="UniProtKB-KW"/>
</dbReference>
<dbReference type="GO" id="GO:0008168">
    <property type="term" value="F:methyltransferase activity"/>
    <property type="evidence" value="ECO:0007669"/>
    <property type="project" value="UniProtKB-KW"/>
</dbReference>
<evidence type="ECO:0000259" key="2">
    <source>
        <dbReference type="Pfam" id="PF13649"/>
    </source>
</evidence>
<feature type="domain" description="Methyltransferase" evidence="2">
    <location>
        <begin position="139"/>
        <end position="223"/>
    </location>
</feature>
<evidence type="ECO:0000313" key="5">
    <source>
        <dbReference type="Proteomes" id="UP000298111"/>
    </source>
</evidence>
<evidence type="ECO:0000259" key="3">
    <source>
        <dbReference type="Pfam" id="PF21302"/>
    </source>
</evidence>
<dbReference type="Pfam" id="PF13649">
    <property type="entry name" value="Methyltransf_25"/>
    <property type="match status" value="1"/>
</dbReference>
<accession>A0A8H1LL01</accession>
<dbReference type="Proteomes" id="UP000298111">
    <property type="component" value="Unassembled WGS sequence"/>
</dbReference>